<dbReference type="InterPro" id="IPR057326">
    <property type="entry name" value="KR_dom"/>
</dbReference>
<proteinExistence type="inferred from homology"/>
<dbReference type="PROSITE" id="PS00061">
    <property type="entry name" value="ADH_SHORT"/>
    <property type="match status" value="1"/>
</dbReference>
<dbReference type="Proteomes" id="UP000182350">
    <property type="component" value="Unassembled WGS sequence"/>
</dbReference>
<keyword evidence="2" id="KW-0560">Oxidoreductase</keyword>
<evidence type="ECO:0000256" key="1">
    <source>
        <dbReference type="ARBA" id="ARBA00006484"/>
    </source>
</evidence>
<accession>A0A1K1YJL4</accession>
<evidence type="ECO:0000259" key="4">
    <source>
        <dbReference type="SMART" id="SM00822"/>
    </source>
</evidence>
<dbReference type="GO" id="GO:0030497">
    <property type="term" value="P:fatty acid elongation"/>
    <property type="evidence" value="ECO:0007669"/>
    <property type="project" value="TreeGrafter"/>
</dbReference>
<dbReference type="GO" id="GO:0016616">
    <property type="term" value="F:oxidoreductase activity, acting on the CH-OH group of donors, NAD or NADP as acceptor"/>
    <property type="evidence" value="ECO:0007669"/>
    <property type="project" value="TreeGrafter"/>
</dbReference>
<sequence>MQVKNAVIVITGGGQGLGRAMALELAAQGARLALVDLNEEKLKETVELVKEAGGSGHYYLANVADEDAVVGTFEQIVKDFGALDVLVNNAGITRDGLLVKAKDGEITGKMTMAQWQQVMDVNLTGVFLCGREAAAQMIKLGSKGVIINISSISRAGNMGQTNYAAAKAGVVAMTVAWGKELSRYGIRTGAIAPGFIATDMVSAMPEEVLAKICAGIPLKRLGLPEEIAHTVRYIVENDYFSGRVVECDGALRI</sequence>
<reference evidence="5 6" key="1">
    <citation type="submission" date="2016-11" db="EMBL/GenBank/DDBJ databases">
        <authorList>
            <person name="Jaros S."/>
            <person name="Januszkiewicz K."/>
            <person name="Wedrychowicz H."/>
        </authorList>
    </citation>
    <scope>NUCLEOTIDE SEQUENCE [LARGE SCALE GENOMIC DNA]</scope>
    <source>
        <strain evidence="5 6">DSM 21637</strain>
    </source>
</reference>
<dbReference type="AlphaFoldDB" id="A0A1K1YJL4"/>
<dbReference type="InterPro" id="IPR020904">
    <property type="entry name" value="Sc_DH/Rdtase_CS"/>
</dbReference>
<dbReference type="PRINTS" id="PR00080">
    <property type="entry name" value="SDRFAMILY"/>
</dbReference>
<dbReference type="FunFam" id="3.40.50.720:FF:000173">
    <property type="entry name" value="3-oxoacyl-[acyl-carrier protein] reductase"/>
    <property type="match status" value="1"/>
</dbReference>
<name>A0A1K1YJL4_9GAMM</name>
<dbReference type="RefSeq" id="WP_072326597.1">
    <property type="nucleotide sequence ID" value="NZ_FPJW01000008.1"/>
</dbReference>
<dbReference type="PANTHER" id="PTHR42760:SF135">
    <property type="entry name" value="BLL7886 PROTEIN"/>
    <property type="match status" value="1"/>
</dbReference>
<evidence type="ECO:0000256" key="3">
    <source>
        <dbReference type="RuleBase" id="RU000363"/>
    </source>
</evidence>
<dbReference type="EMBL" id="FPJW01000008">
    <property type="protein sequence ID" value="SFX62006.1"/>
    <property type="molecule type" value="Genomic_DNA"/>
</dbReference>
<evidence type="ECO:0000256" key="2">
    <source>
        <dbReference type="ARBA" id="ARBA00023002"/>
    </source>
</evidence>
<dbReference type="SUPFAM" id="SSF51735">
    <property type="entry name" value="NAD(P)-binding Rossmann-fold domains"/>
    <property type="match status" value="1"/>
</dbReference>
<dbReference type="Pfam" id="PF00106">
    <property type="entry name" value="adh_short"/>
    <property type="match status" value="1"/>
</dbReference>
<dbReference type="NCBIfam" id="NF006072">
    <property type="entry name" value="PRK08217.1"/>
    <property type="match status" value="1"/>
</dbReference>
<dbReference type="OrthoDB" id="9804774at2"/>
<organism evidence="5 6">
    <name type="scientific">Marinospirillum alkaliphilum DSM 21637</name>
    <dbReference type="NCBI Taxonomy" id="1122209"/>
    <lineage>
        <taxon>Bacteria</taxon>
        <taxon>Pseudomonadati</taxon>
        <taxon>Pseudomonadota</taxon>
        <taxon>Gammaproteobacteria</taxon>
        <taxon>Oceanospirillales</taxon>
        <taxon>Oceanospirillaceae</taxon>
        <taxon>Marinospirillum</taxon>
    </lineage>
</organism>
<feature type="domain" description="Ketoreductase" evidence="4">
    <location>
        <begin position="6"/>
        <end position="199"/>
    </location>
</feature>
<protein>
    <submittedName>
        <fullName evidence="5">3-oxoacyl-[acyl-carrier protein] reductase</fullName>
    </submittedName>
</protein>
<dbReference type="PRINTS" id="PR00081">
    <property type="entry name" value="GDHRDH"/>
</dbReference>
<gene>
    <name evidence="5" type="ORF">SAMN02745752_02277</name>
</gene>
<dbReference type="SMART" id="SM00822">
    <property type="entry name" value="PKS_KR"/>
    <property type="match status" value="1"/>
</dbReference>
<dbReference type="STRING" id="1122209.SAMN02745752_02277"/>
<dbReference type="InterPro" id="IPR036291">
    <property type="entry name" value="NAD(P)-bd_dom_sf"/>
</dbReference>
<keyword evidence="6" id="KW-1185">Reference proteome</keyword>
<dbReference type="InterPro" id="IPR002347">
    <property type="entry name" value="SDR_fam"/>
</dbReference>
<comment type="similarity">
    <text evidence="1 3">Belongs to the short-chain dehydrogenases/reductases (SDR) family.</text>
</comment>
<evidence type="ECO:0000313" key="6">
    <source>
        <dbReference type="Proteomes" id="UP000182350"/>
    </source>
</evidence>
<dbReference type="PANTHER" id="PTHR42760">
    <property type="entry name" value="SHORT-CHAIN DEHYDROGENASES/REDUCTASES FAMILY MEMBER"/>
    <property type="match status" value="1"/>
</dbReference>
<evidence type="ECO:0000313" key="5">
    <source>
        <dbReference type="EMBL" id="SFX62006.1"/>
    </source>
</evidence>
<dbReference type="Gene3D" id="3.40.50.720">
    <property type="entry name" value="NAD(P)-binding Rossmann-like Domain"/>
    <property type="match status" value="1"/>
</dbReference>